<gene>
    <name evidence="1" type="ORF">MM171A00865_0013</name>
</gene>
<protein>
    <recommendedName>
        <fullName evidence="2">WLM domain-containing protein</fullName>
    </recommendedName>
</protein>
<sequence>MEAMKKKMGYYLKFYGRGRKEFKEEYEKILPSQRDVVKIVNKLTRHYELSPLKVTFNKRKTNTGTYWPRSKRVDFHRSVVSFGIICHEVGHHYAMEQTGKCGHTKKLMVRIRRLVKYCRKRNFWGI</sequence>
<evidence type="ECO:0000313" key="1">
    <source>
        <dbReference type="EMBL" id="QJA99823.1"/>
    </source>
</evidence>
<reference evidence="1" key="1">
    <citation type="submission" date="2020-03" db="EMBL/GenBank/DDBJ databases">
        <title>The deep terrestrial virosphere.</title>
        <authorList>
            <person name="Holmfeldt K."/>
            <person name="Nilsson E."/>
            <person name="Simone D."/>
            <person name="Lopez-Fernandez M."/>
            <person name="Wu X."/>
            <person name="de Brujin I."/>
            <person name="Lundin D."/>
            <person name="Andersson A."/>
            <person name="Bertilsson S."/>
            <person name="Dopson M."/>
        </authorList>
    </citation>
    <scope>NUCLEOTIDE SEQUENCE</scope>
    <source>
        <strain evidence="1">MM171A00865</strain>
    </source>
</reference>
<proteinExistence type="predicted"/>
<dbReference type="EMBL" id="MT143669">
    <property type="protein sequence ID" value="QJA99823.1"/>
    <property type="molecule type" value="Genomic_DNA"/>
</dbReference>
<dbReference type="AlphaFoldDB" id="A0A6M3LYC5"/>
<evidence type="ECO:0008006" key="2">
    <source>
        <dbReference type="Google" id="ProtNLM"/>
    </source>
</evidence>
<accession>A0A6M3LYC5</accession>
<organism evidence="1">
    <name type="scientific">viral metagenome</name>
    <dbReference type="NCBI Taxonomy" id="1070528"/>
    <lineage>
        <taxon>unclassified sequences</taxon>
        <taxon>metagenomes</taxon>
        <taxon>organismal metagenomes</taxon>
    </lineage>
</organism>
<name>A0A6M3LYC5_9ZZZZ</name>